<dbReference type="Pfam" id="PF09723">
    <property type="entry name" value="Zn_ribbon_8"/>
    <property type="match status" value="1"/>
</dbReference>
<accession>A0A0F9SU79</accession>
<dbReference type="AlphaFoldDB" id="A0A0F9SU79"/>
<name>A0A0F9SU79_9ZZZZ</name>
<feature type="compositionally biased region" description="Basic and acidic residues" evidence="1">
    <location>
        <begin position="75"/>
        <end position="84"/>
    </location>
</feature>
<organism evidence="3">
    <name type="scientific">marine sediment metagenome</name>
    <dbReference type="NCBI Taxonomy" id="412755"/>
    <lineage>
        <taxon>unclassified sequences</taxon>
        <taxon>metagenomes</taxon>
        <taxon>ecological metagenomes</taxon>
    </lineage>
</organism>
<evidence type="ECO:0000256" key="1">
    <source>
        <dbReference type="SAM" id="MobiDB-lite"/>
    </source>
</evidence>
<sequence>MPLYEYICPKCNEVFERLRLMSEYNAPAACSKCGTSAGRIISSSHIRMAEPFRVVDSSGNITHEKQVLRSMPDWQDTKPIEHHGVPKPLISRSGNVYYPRKQRSNATV</sequence>
<gene>
    <name evidence="3" type="ORF">LCGC14_0430890</name>
</gene>
<dbReference type="EMBL" id="LAZR01000403">
    <property type="protein sequence ID" value="KKN70394.1"/>
    <property type="molecule type" value="Genomic_DNA"/>
</dbReference>
<feature type="region of interest" description="Disordered" evidence="1">
    <location>
        <begin position="71"/>
        <end position="93"/>
    </location>
</feature>
<reference evidence="3" key="1">
    <citation type="journal article" date="2015" name="Nature">
        <title>Complex archaea that bridge the gap between prokaryotes and eukaryotes.</title>
        <authorList>
            <person name="Spang A."/>
            <person name="Saw J.H."/>
            <person name="Jorgensen S.L."/>
            <person name="Zaremba-Niedzwiedzka K."/>
            <person name="Martijn J."/>
            <person name="Lind A.E."/>
            <person name="van Eijk R."/>
            <person name="Schleper C."/>
            <person name="Guy L."/>
            <person name="Ettema T.J."/>
        </authorList>
    </citation>
    <scope>NUCLEOTIDE SEQUENCE</scope>
</reference>
<dbReference type="InterPro" id="IPR013429">
    <property type="entry name" value="Regulatory_FmdB_Zinc_ribbon"/>
</dbReference>
<evidence type="ECO:0000259" key="2">
    <source>
        <dbReference type="SMART" id="SM00834"/>
    </source>
</evidence>
<dbReference type="NCBIfam" id="TIGR02605">
    <property type="entry name" value="CxxC_CxxC_SSSS"/>
    <property type="match status" value="1"/>
</dbReference>
<proteinExistence type="predicted"/>
<comment type="caution">
    <text evidence="3">The sequence shown here is derived from an EMBL/GenBank/DDBJ whole genome shotgun (WGS) entry which is preliminary data.</text>
</comment>
<protein>
    <recommendedName>
        <fullName evidence="2">Putative regulatory protein FmdB zinc ribbon domain-containing protein</fullName>
    </recommendedName>
</protein>
<dbReference type="SMART" id="SM00834">
    <property type="entry name" value="CxxC_CXXC_SSSS"/>
    <property type="match status" value="1"/>
</dbReference>
<evidence type="ECO:0000313" key="3">
    <source>
        <dbReference type="EMBL" id="KKN70394.1"/>
    </source>
</evidence>
<feature type="domain" description="Putative regulatory protein FmdB zinc ribbon" evidence="2">
    <location>
        <begin position="1"/>
        <end position="42"/>
    </location>
</feature>